<dbReference type="PROSITE" id="PS50893">
    <property type="entry name" value="ABC_TRANSPORTER_2"/>
    <property type="match status" value="1"/>
</dbReference>
<dbReference type="PROSITE" id="PS00211">
    <property type="entry name" value="ABC_TRANSPORTER_1"/>
    <property type="match status" value="1"/>
</dbReference>
<dbReference type="InterPro" id="IPR017871">
    <property type="entry name" value="ABC_transporter-like_CS"/>
</dbReference>
<evidence type="ECO:0000313" key="5">
    <source>
        <dbReference type="EMBL" id="SEA05773.1"/>
    </source>
</evidence>
<evidence type="ECO:0000313" key="6">
    <source>
        <dbReference type="Proteomes" id="UP000183469"/>
    </source>
</evidence>
<dbReference type="SMART" id="SM00382">
    <property type="entry name" value="AAA"/>
    <property type="match status" value="1"/>
</dbReference>
<sequence>MKGEFMQDLEVKNLSFSLGKKEILQEISLSVKRGEFVGIIGPNGSGKSTLLKNIYRVLQPRAGEILLWGRPMQEIPLAESARQMAVMGQFHKVNFDFTVEDMVMMGRIPHQKGHGRISAQDRQAVERALSQAGIEKLAKRRFAALSGGEQQRVVLARALAQEPRLLLLDEPTNHLDIRYQMQIMEIAAGLGVGVLAVLHDLNLAAMYCQRLYVLKGGRLAAAGSPTEILTPTLIHDVYGVQCEVLKGPEDRPVIVYGREKMAV</sequence>
<evidence type="ECO:0000256" key="3">
    <source>
        <dbReference type="ARBA" id="ARBA00022840"/>
    </source>
</evidence>
<dbReference type="InterPro" id="IPR027417">
    <property type="entry name" value="P-loop_NTPase"/>
</dbReference>
<dbReference type="PANTHER" id="PTHR42794:SF2">
    <property type="entry name" value="ABC TRANSPORTER ATP-BINDING PROTEIN"/>
    <property type="match status" value="1"/>
</dbReference>
<name>A0A1H3Y2H2_SELRU</name>
<feature type="domain" description="ABC transporter" evidence="4">
    <location>
        <begin position="9"/>
        <end position="241"/>
    </location>
</feature>
<proteinExistence type="predicted"/>
<organism evidence="5 6">
    <name type="scientific">Selenomonas ruminantium</name>
    <dbReference type="NCBI Taxonomy" id="971"/>
    <lineage>
        <taxon>Bacteria</taxon>
        <taxon>Bacillati</taxon>
        <taxon>Bacillota</taxon>
        <taxon>Negativicutes</taxon>
        <taxon>Selenomonadales</taxon>
        <taxon>Selenomonadaceae</taxon>
        <taxon>Selenomonas</taxon>
    </lineage>
</organism>
<dbReference type="InterPro" id="IPR003439">
    <property type="entry name" value="ABC_transporter-like_ATP-bd"/>
</dbReference>
<dbReference type="EMBL" id="FNQG01000007">
    <property type="protein sequence ID" value="SEA05773.1"/>
    <property type="molecule type" value="Genomic_DNA"/>
</dbReference>
<evidence type="ECO:0000256" key="2">
    <source>
        <dbReference type="ARBA" id="ARBA00022741"/>
    </source>
</evidence>
<dbReference type="Proteomes" id="UP000183469">
    <property type="component" value="Unassembled WGS sequence"/>
</dbReference>
<dbReference type="PANTHER" id="PTHR42794">
    <property type="entry name" value="HEMIN IMPORT ATP-BINDING PROTEIN HMUV"/>
    <property type="match status" value="1"/>
</dbReference>
<accession>A0A1H3Y2H2</accession>
<gene>
    <name evidence="5" type="ORF">SAMN05660648_01761</name>
</gene>
<dbReference type="AlphaFoldDB" id="A0A1H3Y2H2"/>
<dbReference type="GO" id="GO:0005524">
    <property type="term" value="F:ATP binding"/>
    <property type="evidence" value="ECO:0007669"/>
    <property type="project" value="UniProtKB-KW"/>
</dbReference>
<dbReference type="InterPro" id="IPR003593">
    <property type="entry name" value="AAA+_ATPase"/>
</dbReference>
<dbReference type="Pfam" id="PF00005">
    <property type="entry name" value="ABC_tran"/>
    <property type="match status" value="1"/>
</dbReference>
<dbReference type="Gene3D" id="3.40.50.300">
    <property type="entry name" value="P-loop containing nucleotide triphosphate hydrolases"/>
    <property type="match status" value="1"/>
</dbReference>
<protein>
    <submittedName>
        <fullName evidence="5">Iron complex transport system ATP-binding protein</fullName>
    </submittedName>
</protein>
<keyword evidence="2" id="KW-0547">Nucleotide-binding</keyword>
<dbReference type="FunFam" id="3.40.50.300:FF:000134">
    <property type="entry name" value="Iron-enterobactin ABC transporter ATP-binding protein"/>
    <property type="match status" value="1"/>
</dbReference>
<dbReference type="SUPFAM" id="SSF52540">
    <property type="entry name" value="P-loop containing nucleoside triphosphate hydrolases"/>
    <property type="match status" value="1"/>
</dbReference>
<keyword evidence="1" id="KW-0813">Transport</keyword>
<dbReference type="NCBIfam" id="NF010068">
    <property type="entry name" value="PRK13548.1"/>
    <property type="match status" value="1"/>
</dbReference>
<evidence type="ECO:0000256" key="1">
    <source>
        <dbReference type="ARBA" id="ARBA00022448"/>
    </source>
</evidence>
<dbReference type="CDD" id="cd03214">
    <property type="entry name" value="ABC_Iron-Siderophores_B12_Hemin"/>
    <property type="match status" value="1"/>
</dbReference>
<keyword evidence="3 5" id="KW-0067">ATP-binding</keyword>
<reference evidence="5 6" key="1">
    <citation type="submission" date="2016-10" db="EMBL/GenBank/DDBJ databases">
        <authorList>
            <person name="de Groot N.N."/>
        </authorList>
    </citation>
    <scope>NUCLEOTIDE SEQUENCE [LARGE SCALE GENOMIC DNA]</scope>
    <source>
        <strain evidence="5 6">DSM 2872</strain>
    </source>
</reference>
<evidence type="ECO:0000259" key="4">
    <source>
        <dbReference type="PROSITE" id="PS50893"/>
    </source>
</evidence>
<dbReference type="GO" id="GO:0016887">
    <property type="term" value="F:ATP hydrolysis activity"/>
    <property type="evidence" value="ECO:0007669"/>
    <property type="project" value="InterPro"/>
</dbReference>